<gene>
    <name evidence="2" type="ORF">X801_00796</name>
</gene>
<dbReference type="Proteomes" id="UP000243686">
    <property type="component" value="Unassembled WGS sequence"/>
</dbReference>
<sequence>MVKRSNSLSNLNQLLTISVRLVHYVELHTKDQFTTPVFQYRLEQHLISPWREPKKPVKAKLLITYTSLILSRASWWPYRVVERTDFGAVERCMAFPHVGPFFAVGIRDDDFAEKQFVVMTTKTLSDLQRVMHVMEAQLAVWRNANTPQPSELSPPSSALRKCASQHNLAPTGLSNQIETPASNVCSSVPQTTDTPRLNHKQETNGDYLVQIKRCECPPKWLPRLYLRDREQPKHSVHIHCEPEKLPESKYTKLSKKAQHAAENAGTTNRPTQGNRLTGQQNSNEKDWEVDVKYIRYDPRFGNVLDTEGSVYLYTAHQYRLEQHLISPWREPKKPVKAKLLITYTSLILSRASWWPYRVVERTDFGAVERCMAFPHVGPFFAVGIRDDDFAEKQFVVMTTKTLSDLQRVMHVMEAQLAVWRNANTPQPSELSPPSSALRKCASQHNLAPTGLSNQIETPASNVCSSVPQTTDTPRLNHKQETNGDYLVQIKRCECPPKWLPRLYLRDREQPKHSVHIHCEPEKLPESKYTKLSKKAQHAAENAGTTNRPTQGNRLTGQQNSNEKDWEVDVKYIRYDPRFGNVLDTEGSVYLYTAHQATLNTSTRFDLDRSFMLY</sequence>
<protein>
    <submittedName>
        <fullName evidence="2">Uncharacterized protein</fullName>
    </submittedName>
</protein>
<evidence type="ECO:0000256" key="1">
    <source>
        <dbReference type="SAM" id="MobiDB-lite"/>
    </source>
</evidence>
<organism evidence="2 3">
    <name type="scientific">Opisthorchis viverrini</name>
    <name type="common">Southeast Asian liver fluke</name>
    <dbReference type="NCBI Taxonomy" id="6198"/>
    <lineage>
        <taxon>Eukaryota</taxon>
        <taxon>Metazoa</taxon>
        <taxon>Spiralia</taxon>
        <taxon>Lophotrochozoa</taxon>
        <taxon>Platyhelminthes</taxon>
        <taxon>Trematoda</taxon>
        <taxon>Digenea</taxon>
        <taxon>Opisthorchiida</taxon>
        <taxon>Opisthorchiata</taxon>
        <taxon>Opisthorchiidae</taxon>
        <taxon>Opisthorchis</taxon>
    </lineage>
</organism>
<dbReference type="AlphaFoldDB" id="A0A1S8X9A8"/>
<keyword evidence="3" id="KW-1185">Reference proteome</keyword>
<evidence type="ECO:0000313" key="2">
    <source>
        <dbReference type="EMBL" id="OON23304.1"/>
    </source>
</evidence>
<evidence type="ECO:0000313" key="3">
    <source>
        <dbReference type="Proteomes" id="UP000243686"/>
    </source>
</evidence>
<reference evidence="2 3" key="1">
    <citation type="submission" date="2015-03" db="EMBL/GenBank/DDBJ databases">
        <title>Draft genome of the nematode, Opisthorchis viverrini.</title>
        <authorList>
            <person name="Mitreva M."/>
        </authorList>
    </citation>
    <scope>NUCLEOTIDE SEQUENCE [LARGE SCALE GENOMIC DNA]</scope>
    <source>
        <strain evidence="2">Khon Kaen</strain>
    </source>
</reference>
<accession>A0A1S8X9A8</accession>
<name>A0A1S8X9A8_OPIVI</name>
<feature type="region of interest" description="Disordered" evidence="1">
    <location>
        <begin position="257"/>
        <end position="283"/>
    </location>
</feature>
<dbReference type="EMBL" id="KV891569">
    <property type="protein sequence ID" value="OON23304.1"/>
    <property type="molecule type" value="Genomic_DNA"/>
</dbReference>
<proteinExistence type="predicted"/>
<feature type="compositionally biased region" description="Polar residues" evidence="1">
    <location>
        <begin position="264"/>
        <end position="282"/>
    </location>
</feature>
<feature type="region of interest" description="Disordered" evidence="1">
    <location>
        <begin position="535"/>
        <end position="562"/>
    </location>
</feature>
<feature type="compositionally biased region" description="Polar residues" evidence="1">
    <location>
        <begin position="542"/>
        <end position="560"/>
    </location>
</feature>